<keyword evidence="4" id="KW-0051">Antiviral defense</keyword>
<evidence type="ECO:0000313" key="7">
    <source>
        <dbReference type="Proteomes" id="UP001432202"/>
    </source>
</evidence>
<evidence type="ECO:0000256" key="1">
    <source>
        <dbReference type="ARBA" id="ARBA00004496"/>
    </source>
</evidence>
<dbReference type="GeneID" id="89335749"/>
<sequence>MESFVNRVMKDFSYLSTLDTEIRKKIRSRVRELPTMISTYGLRTTMYFYYSKATRDCIESIKAGKRCDDTDKEAYGHLFMLISNYIKDVLGINTIDSKEVLKTLSKIENEIMAEAYIDLPLNYLKRLVEAEFEKEEKK</sequence>
<dbReference type="AlphaFoldDB" id="A0AAX4L380"/>
<evidence type="ECO:0000256" key="4">
    <source>
        <dbReference type="ARBA" id="ARBA00023118"/>
    </source>
</evidence>
<dbReference type="Gene3D" id="1.10.520.30">
    <property type="entry name" value="AF1862-like domain"/>
    <property type="match status" value="1"/>
</dbReference>
<dbReference type="RefSeq" id="WP_338602918.1">
    <property type="nucleotide sequence ID" value="NZ_CP146016.1"/>
</dbReference>
<dbReference type="InterPro" id="IPR010160">
    <property type="entry name" value="CRISPR-assoc_prot_Cmr5"/>
</dbReference>
<evidence type="ECO:0000256" key="5">
    <source>
        <dbReference type="ARBA" id="ARBA00030001"/>
    </source>
</evidence>
<evidence type="ECO:0000313" key="6">
    <source>
        <dbReference type="EMBL" id="WWQ61108.1"/>
    </source>
</evidence>
<gene>
    <name evidence="6" type="primary">cmr5</name>
    <name evidence="6" type="ORF">V6M85_03235</name>
</gene>
<dbReference type="Proteomes" id="UP001432202">
    <property type="component" value="Chromosome"/>
</dbReference>
<reference evidence="6 7" key="1">
    <citation type="submission" date="2024-02" db="EMBL/GenBank/DDBJ databases">
        <title>STSV induces naive adaptation in Sulfolobus.</title>
        <authorList>
            <person name="Xiang X."/>
            <person name="Song M."/>
        </authorList>
    </citation>
    <scope>NUCLEOTIDE SEQUENCE [LARGE SCALE GENOMIC DNA]</scope>
    <source>
        <strain evidence="6 7">RT2</strain>
    </source>
</reference>
<comment type="similarity">
    <text evidence="2">Belongs to the CRISPR system Cmr5 family.</text>
</comment>
<dbReference type="SUPFAM" id="SSF158568">
    <property type="entry name" value="AF1862-like"/>
    <property type="match status" value="1"/>
</dbReference>
<organism evidence="6 7">
    <name type="scientific">Sulfolobus tengchongensis</name>
    <dbReference type="NCBI Taxonomy" id="207809"/>
    <lineage>
        <taxon>Archaea</taxon>
        <taxon>Thermoproteota</taxon>
        <taxon>Thermoprotei</taxon>
        <taxon>Sulfolobales</taxon>
        <taxon>Sulfolobaceae</taxon>
        <taxon>Sulfolobus</taxon>
    </lineage>
</organism>
<dbReference type="NCBIfam" id="TIGR01881">
    <property type="entry name" value="cas_Cmr5"/>
    <property type="match status" value="1"/>
</dbReference>
<evidence type="ECO:0000256" key="3">
    <source>
        <dbReference type="ARBA" id="ARBA00022490"/>
    </source>
</evidence>
<keyword evidence="7" id="KW-1185">Reference proteome</keyword>
<dbReference type="EMBL" id="CP146016">
    <property type="protein sequence ID" value="WWQ61108.1"/>
    <property type="molecule type" value="Genomic_DNA"/>
</dbReference>
<dbReference type="Pfam" id="PF09701">
    <property type="entry name" value="Cas_Cmr5"/>
    <property type="match status" value="1"/>
</dbReference>
<comment type="subcellular location">
    <subcellularLocation>
        <location evidence="1">Cytoplasm</location>
    </subcellularLocation>
</comment>
<keyword evidence="3" id="KW-0963">Cytoplasm</keyword>
<accession>A0AAX4L380</accession>
<proteinExistence type="inferred from homology"/>
<dbReference type="GO" id="GO:0051607">
    <property type="term" value="P:defense response to virus"/>
    <property type="evidence" value="ECO:0007669"/>
    <property type="project" value="UniProtKB-KW"/>
</dbReference>
<evidence type="ECO:0000256" key="2">
    <source>
        <dbReference type="ARBA" id="ARBA00006161"/>
    </source>
</evidence>
<dbReference type="InterPro" id="IPR023101">
    <property type="entry name" value="AF1862-like_dom_sf"/>
</dbReference>
<protein>
    <recommendedName>
        <fullName evidence="5">CRISPR type III-B/RAMP module-associated protein Cmr5</fullName>
    </recommendedName>
</protein>
<name>A0AAX4L380_9CREN</name>
<dbReference type="GO" id="GO:0005737">
    <property type="term" value="C:cytoplasm"/>
    <property type="evidence" value="ECO:0007669"/>
    <property type="project" value="UniProtKB-SubCell"/>
</dbReference>